<gene>
    <name evidence="2" type="ORF">CGS50_002655</name>
</gene>
<accession>A0A2J4JRP6</accession>
<dbReference type="SUPFAM" id="SSF110849">
    <property type="entry name" value="ParB/Sulfiredoxin"/>
    <property type="match status" value="1"/>
</dbReference>
<dbReference type="InterPro" id="IPR036086">
    <property type="entry name" value="ParB/Sulfiredoxin_sf"/>
</dbReference>
<sequence>MGAGSNPAGGTFDILTVRISGRLFIWRKKMIQKELLKMPVSDLVPYENNPRVISPAAVDACAESIKQCSALDPIEVDENNVILSGHTRRLALMQLNVDMADVVRYTGLTEEQKQKYRLLANKTGEMTGWDFSKLEQELLEVDFGDFDFDFDIPQDDDAGVSYIDSLMEDGFTKASEKKEFSVTFTFPVECEEEIKGYISENTKEPLEKAILNRIRGVTEDEDA</sequence>
<dbReference type="Proteomes" id="UP000221015">
    <property type="component" value="Unassembled WGS sequence"/>
</dbReference>
<organism evidence="2 3">
    <name type="scientific">Faecalibacterium prausnitzii</name>
    <dbReference type="NCBI Taxonomy" id="853"/>
    <lineage>
        <taxon>Bacteria</taxon>
        <taxon>Bacillati</taxon>
        <taxon>Bacillota</taxon>
        <taxon>Clostridia</taxon>
        <taxon>Eubacteriales</taxon>
        <taxon>Oscillospiraceae</taxon>
        <taxon>Faecalibacterium</taxon>
    </lineage>
</organism>
<dbReference type="SMART" id="SM00470">
    <property type="entry name" value="ParB"/>
    <property type="match status" value="1"/>
</dbReference>
<dbReference type="Gene3D" id="3.90.1530.10">
    <property type="entry name" value="Conserved hypothetical protein from pyrococcus furiosus pfu- 392566-001, ParB domain"/>
    <property type="match status" value="1"/>
</dbReference>
<name>A0A2J4JRP6_9FIRM</name>
<dbReference type="AlphaFoldDB" id="A0A2J4JRP6"/>
<protein>
    <recommendedName>
        <fullName evidence="1">ParB-like N-terminal domain-containing protein</fullName>
    </recommendedName>
</protein>
<comment type="caution">
    <text evidence="2">The sequence shown here is derived from an EMBL/GenBank/DDBJ whole genome shotgun (WGS) entry which is preliminary data.</text>
</comment>
<dbReference type="InterPro" id="IPR003115">
    <property type="entry name" value="ParB_N"/>
</dbReference>
<feature type="domain" description="ParB-like N-terminal" evidence="1">
    <location>
        <begin position="36"/>
        <end position="122"/>
    </location>
</feature>
<reference evidence="2 3" key="1">
    <citation type="journal article" date="2017" name="Front. Microbiol.">
        <title>New Insights into the Diversity of the Genus Faecalibacterium.</title>
        <authorList>
            <person name="Benevides L."/>
            <person name="Burman S."/>
            <person name="Martin R."/>
            <person name="Robert V."/>
            <person name="Thomas M."/>
            <person name="Miquel S."/>
            <person name="Chain F."/>
            <person name="Sokol H."/>
            <person name="Bermudez-Humaran L.G."/>
            <person name="Morrison M."/>
            <person name="Langella P."/>
            <person name="Azevedo V.A."/>
            <person name="Chatel J.M."/>
            <person name="Soares S."/>
        </authorList>
    </citation>
    <scope>NUCLEOTIDE SEQUENCE [LARGE SCALE GENOMIC DNA]</scope>
    <source>
        <strain evidence="2 3">CNCM I 4542</strain>
    </source>
</reference>
<evidence type="ECO:0000313" key="3">
    <source>
        <dbReference type="Proteomes" id="UP000221015"/>
    </source>
</evidence>
<proteinExistence type="predicted"/>
<evidence type="ECO:0000259" key="1">
    <source>
        <dbReference type="SMART" id="SM00470"/>
    </source>
</evidence>
<evidence type="ECO:0000313" key="2">
    <source>
        <dbReference type="EMBL" id="PLK30533.1"/>
    </source>
</evidence>
<dbReference type="EMBL" id="NMTS02000001">
    <property type="protein sequence ID" value="PLK30533.1"/>
    <property type="molecule type" value="Genomic_DNA"/>
</dbReference>